<dbReference type="RefSeq" id="WP_283487243.1">
    <property type="nucleotide sequence ID" value="NZ_CP125947.1"/>
</dbReference>
<keyword evidence="4" id="KW-1185">Reference proteome</keyword>
<evidence type="ECO:0000313" key="3">
    <source>
        <dbReference type="EMBL" id="WHS66149.1"/>
    </source>
</evidence>
<accession>A0ABY8SSV9</accession>
<dbReference type="InterPro" id="IPR036390">
    <property type="entry name" value="WH_DNA-bd_sf"/>
</dbReference>
<dbReference type="Gene3D" id="1.10.10.10">
    <property type="entry name" value="Winged helix-like DNA-binding domain superfamily/Winged helix DNA-binding domain"/>
    <property type="match status" value="1"/>
</dbReference>
<evidence type="ECO:0000256" key="1">
    <source>
        <dbReference type="ARBA" id="ARBA00009437"/>
    </source>
</evidence>
<dbReference type="EMBL" id="CP125947">
    <property type="protein sequence ID" value="WHS66149.1"/>
    <property type="molecule type" value="Genomic_DNA"/>
</dbReference>
<protein>
    <submittedName>
        <fullName evidence="3">LysR family transcriptional regulator</fullName>
    </submittedName>
</protein>
<dbReference type="InterPro" id="IPR058163">
    <property type="entry name" value="LysR-type_TF_proteobact-type"/>
</dbReference>
<dbReference type="PRINTS" id="PR00039">
    <property type="entry name" value="HTHLYSR"/>
</dbReference>
<gene>
    <name evidence="3" type="ORF">QMY55_03095</name>
</gene>
<sequence length="74" mass="8016">MNSLQQLMAFSHTARLGSFAAAARELGCAPSTLAKSVARLESALGVKLFHRTTRQVSLTPDGEHLYCRPCPSAW</sequence>
<evidence type="ECO:0000313" key="4">
    <source>
        <dbReference type="Proteomes" id="UP001240697"/>
    </source>
</evidence>
<evidence type="ECO:0000259" key="2">
    <source>
        <dbReference type="PROSITE" id="PS50931"/>
    </source>
</evidence>
<dbReference type="PANTHER" id="PTHR30537">
    <property type="entry name" value="HTH-TYPE TRANSCRIPTIONAL REGULATOR"/>
    <property type="match status" value="1"/>
</dbReference>
<dbReference type="PROSITE" id="PS50931">
    <property type="entry name" value="HTH_LYSR"/>
    <property type="match status" value="1"/>
</dbReference>
<comment type="similarity">
    <text evidence="1">Belongs to the LysR transcriptional regulatory family.</text>
</comment>
<name>A0ABY8SSV9_9BURK</name>
<proteinExistence type="inferred from homology"/>
<dbReference type="PANTHER" id="PTHR30537:SF5">
    <property type="entry name" value="HTH-TYPE TRANSCRIPTIONAL ACTIVATOR TTDR-RELATED"/>
    <property type="match status" value="1"/>
</dbReference>
<feature type="domain" description="HTH lysR-type" evidence="2">
    <location>
        <begin position="1"/>
        <end position="59"/>
    </location>
</feature>
<dbReference type="SUPFAM" id="SSF46785">
    <property type="entry name" value="Winged helix' DNA-binding domain"/>
    <property type="match status" value="1"/>
</dbReference>
<dbReference type="InterPro" id="IPR036388">
    <property type="entry name" value="WH-like_DNA-bd_sf"/>
</dbReference>
<dbReference type="Pfam" id="PF00126">
    <property type="entry name" value="HTH_1"/>
    <property type="match status" value="1"/>
</dbReference>
<dbReference type="Proteomes" id="UP001240697">
    <property type="component" value="Chromosome"/>
</dbReference>
<reference evidence="3 4" key="1">
    <citation type="submission" date="2023-05" db="EMBL/GenBank/DDBJ databases">
        <authorList>
            <person name="Yin Y."/>
            <person name="Lu Z."/>
        </authorList>
    </citation>
    <scope>NUCLEOTIDE SEQUENCE [LARGE SCALE GENOMIC DNA]</scope>
    <source>
        <strain evidence="3 4">ZM22</strain>
    </source>
</reference>
<organism evidence="3 4">
    <name type="scientific">Comamonas resistens</name>
    <dbReference type="NCBI Taxonomy" id="3046670"/>
    <lineage>
        <taxon>Bacteria</taxon>
        <taxon>Pseudomonadati</taxon>
        <taxon>Pseudomonadota</taxon>
        <taxon>Betaproteobacteria</taxon>
        <taxon>Burkholderiales</taxon>
        <taxon>Comamonadaceae</taxon>
        <taxon>Comamonas</taxon>
    </lineage>
</organism>
<dbReference type="InterPro" id="IPR000847">
    <property type="entry name" value="LysR_HTH_N"/>
</dbReference>